<evidence type="ECO:0000313" key="2">
    <source>
        <dbReference type="Proteomes" id="UP000236497"/>
    </source>
</evidence>
<accession>A0A0H5SGV1</accession>
<proteinExistence type="predicted"/>
<sequence>MFYFKGKGYSSEFVKNMTDFKNILDNNPHILITGKADAICFKCPNNINNRCTTEEKVSYYDSQVLLRCNLSDGDILPYQELRNLILHNIILPGKREEICGDCSWTMLCRIPEYPD</sequence>
<dbReference type="EMBL" id="CVTD020000010">
    <property type="protein sequence ID" value="CRZ34006.1"/>
    <property type="molecule type" value="Genomic_DNA"/>
</dbReference>
<reference evidence="1 2" key="1">
    <citation type="submission" date="2015-06" db="EMBL/GenBank/DDBJ databases">
        <authorList>
            <person name="Wibberg Daniel"/>
        </authorList>
    </citation>
    <scope>NUCLEOTIDE SEQUENCE [LARGE SCALE GENOMIC DNA]</scope>
    <source>
        <strain evidence="1 2">T3/55T</strain>
    </source>
</reference>
<evidence type="ECO:0008006" key="3">
    <source>
        <dbReference type="Google" id="ProtNLM"/>
    </source>
</evidence>
<dbReference type="InterPro" id="IPR009702">
    <property type="entry name" value="DUF1284"/>
</dbReference>
<protein>
    <recommendedName>
        <fullName evidence="3">DUF1284 domain-containing protein</fullName>
    </recommendedName>
</protein>
<gene>
    <name evidence="1" type="ORF">HHT355_0803</name>
</gene>
<dbReference type="AlphaFoldDB" id="A0A0H5SGV1"/>
<dbReference type="Pfam" id="PF06935">
    <property type="entry name" value="DUF1284"/>
    <property type="match status" value="1"/>
</dbReference>
<organism evidence="1 2">
    <name type="scientific">Herbinix hemicellulosilytica</name>
    <dbReference type="NCBI Taxonomy" id="1564487"/>
    <lineage>
        <taxon>Bacteria</taxon>
        <taxon>Bacillati</taxon>
        <taxon>Bacillota</taxon>
        <taxon>Clostridia</taxon>
        <taxon>Lachnospirales</taxon>
        <taxon>Lachnospiraceae</taxon>
        <taxon>Herbinix</taxon>
    </lineage>
</organism>
<name>A0A0H5SGV1_HERHM</name>
<keyword evidence="2" id="KW-1185">Reference proteome</keyword>
<dbReference type="OrthoDB" id="121064at2"/>
<dbReference type="RefSeq" id="WP_103202131.1">
    <property type="nucleotide sequence ID" value="NZ_CVTD020000010.1"/>
</dbReference>
<evidence type="ECO:0000313" key="1">
    <source>
        <dbReference type="EMBL" id="CRZ34006.1"/>
    </source>
</evidence>
<dbReference type="Proteomes" id="UP000236497">
    <property type="component" value="Unassembled WGS sequence"/>
</dbReference>